<dbReference type="SUPFAM" id="SSF53613">
    <property type="entry name" value="Ribokinase-like"/>
    <property type="match status" value="1"/>
</dbReference>
<proteinExistence type="inferred from homology"/>
<keyword evidence="6" id="KW-1185">Reference proteome</keyword>
<reference evidence="5 6" key="1">
    <citation type="submission" date="2020-08" db="EMBL/GenBank/DDBJ databases">
        <title>Genomic Encyclopedia of Type Strains, Phase IV (KMG-IV): sequencing the most valuable type-strain genomes for metagenomic binning, comparative biology and taxonomic classification.</title>
        <authorList>
            <person name="Goeker M."/>
        </authorList>
    </citation>
    <scope>NUCLEOTIDE SEQUENCE [LARGE SCALE GENOMIC DNA]</scope>
    <source>
        <strain evidence="5 6">DSM 11590</strain>
    </source>
</reference>
<comment type="caution">
    <text evidence="5">The sequence shown here is derived from an EMBL/GenBank/DDBJ whole genome shotgun (WGS) entry which is preliminary data.</text>
</comment>
<name>A0A7W9ZLI7_NOVIT</name>
<dbReference type="CDD" id="cd01166">
    <property type="entry name" value="KdgK"/>
    <property type="match status" value="1"/>
</dbReference>
<sequence length="326" mass="33660">MTAAFLSPRSGDSPDALDIVAIGEAMVEFNQQPGNLSASSAYVQGFGGDTSNMVIAASRQGARTAYVTRIGDDAFGGLLQDLWRQEGVETSAVRVVPGGRTGAYFVTHGPQGHAFSYARSHSAATGLTAADIPDSLLARTRMLHASGISLAISSSAANATLSAMERATDVGVTVCFDPNVRPTLWPMPMARALVGAAARLCDVFLPGVDDLRLLAGVSTPQEGLDWCRAQGVRTTVLKDGPRQVWIDHQGETTTVPAFAVQVVDASGAGDCFDGALESRLAVGDSLKQAVRYAAAAAALSATGLGAVAPVPPEAAVRAFLSERGMA</sequence>
<evidence type="ECO:0000256" key="3">
    <source>
        <dbReference type="ARBA" id="ARBA00022777"/>
    </source>
</evidence>
<dbReference type="InterPro" id="IPR050306">
    <property type="entry name" value="PfkB_Carbo_kinase"/>
</dbReference>
<dbReference type="GO" id="GO:0006974">
    <property type="term" value="P:DNA damage response"/>
    <property type="evidence" value="ECO:0007669"/>
    <property type="project" value="TreeGrafter"/>
</dbReference>
<dbReference type="PANTHER" id="PTHR43085">
    <property type="entry name" value="HEXOKINASE FAMILY MEMBER"/>
    <property type="match status" value="1"/>
</dbReference>
<gene>
    <name evidence="5" type="ORF">FHS48_003894</name>
</gene>
<organism evidence="5 6">
    <name type="scientific">Novispirillum itersonii</name>
    <name type="common">Aquaspirillum itersonii</name>
    <dbReference type="NCBI Taxonomy" id="189"/>
    <lineage>
        <taxon>Bacteria</taxon>
        <taxon>Pseudomonadati</taxon>
        <taxon>Pseudomonadota</taxon>
        <taxon>Alphaproteobacteria</taxon>
        <taxon>Rhodospirillales</taxon>
        <taxon>Novispirillaceae</taxon>
        <taxon>Novispirillum</taxon>
    </lineage>
</organism>
<dbReference type="InterPro" id="IPR011611">
    <property type="entry name" value="PfkB_dom"/>
</dbReference>
<dbReference type="Proteomes" id="UP000544872">
    <property type="component" value="Unassembled WGS sequence"/>
</dbReference>
<dbReference type="GO" id="GO:0008673">
    <property type="term" value="F:2-dehydro-3-deoxygluconokinase activity"/>
    <property type="evidence" value="ECO:0007669"/>
    <property type="project" value="UniProtKB-EC"/>
</dbReference>
<accession>A0A7W9ZLI7</accession>
<dbReference type="PANTHER" id="PTHR43085:SF15">
    <property type="entry name" value="2-DEHYDRO-3-DEOXYGLUCONOKINASE"/>
    <property type="match status" value="1"/>
</dbReference>
<dbReference type="GO" id="GO:0042840">
    <property type="term" value="P:D-glucuronate catabolic process"/>
    <property type="evidence" value="ECO:0007669"/>
    <property type="project" value="TreeGrafter"/>
</dbReference>
<keyword evidence="2 5" id="KW-0808">Transferase</keyword>
<dbReference type="EMBL" id="JACIIX010000025">
    <property type="protein sequence ID" value="MBB6212439.1"/>
    <property type="molecule type" value="Genomic_DNA"/>
</dbReference>
<dbReference type="EC" id="2.7.1.45" evidence="5"/>
<dbReference type="RefSeq" id="WP_184266474.1">
    <property type="nucleotide sequence ID" value="NZ_JACIIX010000025.1"/>
</dbReference>
<dbReference type="GO" id="GO:0019698">
    <property type="term" value="P:D-galacturonate catabolic process"/>
    <property type="evidence" value="ECO:0007669"/>
    <property type="project" value="TreeGrafter"/>
</dbReference>
<dbReference type="AlphaFoldDB" id="A0A7W9ZLI7"/>
<protein>
    <submittedName>
        <fullName evidence="5">2-dehydro-3-deoxygluconokinase</fullName>
        <ecNumber evidence="5">2.7.1.45</ecNumber>
    </submittedName>
</protein>
<evidence type="ECO:0000256" key="1">
    <source>
        <dbReference type="ARBA" id="ARBA00010688"/>
    </source>
</evidence>
<dbReference type="InterPro" id="IPR029056">
    <property type="entry name" value="Ribokinase-like"/>
</dbReference>
<dbReference type="Pfam" id="PF00294">
    <property type="entry name" value="PfkB"/>
    <property type="match status" value="1"/>
</dbReference>
<evidence type="ECO:0000313" key="5">
    <source>
        <dbReference type="EMBL" id="MBB6212439.1"/>
    </source>
</evidence>
<evidence type="ECO:0000313" key="6">
    <source>
        <dbReference type="Proteomes" id="UP000544872"/>
    </source>
</evidence>
<feature type="domain" description="Carbohydrate kinase PfkB" evidence="4">
    <location>
        <begin position="18"/>
        <end position="311"/>
    </location>
</feature>
<keyword evidence="3 5" id="KW-0418">Kinase</keyword>
<evidence type="ECO:0000259" key="4">
    <source>
        <dbReference type="Pfam" id="PF00294"/>
    </source>
</evidence>
<evidence type="ECO:0000256" key="2">
    <source>
        <dbReference type="ARBA" id="ARBA00022679"/>
    </source>
</evidence>
<comment type="similarity">
    <text evidence="1">Belongs to the carbohydrate kinase PfkB family.</text>
</comment>
<dbReference type="GO" id="GO:0005829">
    <property type="term" value="C:cytosol"/>
    <property type="evidence" value="ECO:0007669"/>
    <property type="project" value="TreeGrafter"/>
</dbReference>
<dbReference type="Gene3D" id="3.40.1190.20">
    <property type="match status" value="1"/>
</dbReference>